<keyword evidence="1" id="KW-0472">Membrane</keyword>
<dbReference type="AlphaFoldDB" id="A0A494T7M4"/>
<keyword evidence="1" id="KW-1133">Transmembrane helix</keyword>
<feature type="transmembrane region" description="Helical" evidence="1">
    <location>
        <begin position="24"/>
        <end position="48"/>
    </location>
</feature>
<keyword evidence="2" id="KW-0614">Plasmid</keyword>
<protein>
    <recommendedName>
        <fullName evidence="4">Capsule biosynthesis protein</fullName>
    </recommendedName>
</protein>
<sequence>MLKRYFKDHLHSVDESYGEHMKHALGFAFAMFLGGTACLIHAFLPFLFETTGSGRVRMLHDSMIANRHRTLHEPLDAAPSAAE</sequence>
<name>A0A494T7M4_SPHPE</name>
<dbReference type="EMBL" id="CP032828">
    <property type="protein sequence ID" value="AYJ84890.1"/>
    <property type="molecule type" value="Genomic_DNA"/>
</dbReference>
<gene>
    <name evidence="2" type="ORF">D3Y57_02125</name>
</gene>
<dbReference type="InterPro" id="IPR045936">
    <property type="entry name" value="DUF6356"/>
</dbReference>
<proteinExistence type="predicted"/>
<organism evidence="2 3">
    <name type="scientific">Sphingomonas paeninsulae</name>
    <dbReference type="NCBI Taxonomy" id="2319844"/>
    <lineage>
        <taxon>Bacteria</taxon>
        <taxon>Pseudomonadati</taxon>
        <taxon>Pseudomonadota</taxon>
        <taxon>Alphaproteobacteria</taxon>
        <taxon>Sphingomonadales</taxon>
        <taxon>Sphingomonadaceae</taxon>
        <taxon>Sphingomonas</taxon>
    </lineage>
</organism>
<keyword evidence="3" id="KW-1185">Reference proteome</keyword>
<evidence type="ECO:0000256" key="1">
    <source>
        <dbReference type="SAM" id="Phobius"/>
    </source>
</evidence>
<reference evidence="2 3" key="1">
    <citation type="submission" date="2018-09" db="EMBL/GenBank/DDBJ databases">
        <title>Sphingomonas peninsula sp. nov., isolated from fildes peninsula, Antarctic soil.</title>
        <authorList>
            <person name="Yingchao G."/>
        </authorList>
    </citation>
    <scope>NUCLEOTIDE SEQUENCE [LARGE SCALE GENOMIC DNA]</scope>
    <source>
        <strain evidence="2 3">YZ-8</strain>
        <plasmid evidence="2 3">unnamed1</plasmid>
    </source>
</reference>
<accession>A0A494T7M4</accession>
<dbReference type="KEGG" id="spha:D3Y57_02125"/>
<evidence type="ECO:0000313" key="2">
    <source>
        <dbReference type="EMBL" id="AYJ84890.1"/>
    </source>
</evidence>
<evidence type="ECO:0008006" key="4">
    <source>
        <dbReference type="Google" id="ProtNLM"/>
    </source>
</evidence>
<dbReference type="Proteomes" id="UP000276254">
    <property type="component" value="Plasmid unnamed1"/>
</dbReference>
<dbReference type="OrthoDB" id="7652114at2"/>
<dbReference type="GeneID" id="39491804"/>
<evidence type="ECO:0000313" key="3">
    <source>
        <dbReference type="Proteomes" id="UP000276254"/>
    </source>
</evidence>
<dbReference type="RefSeq" id="WP_121150920.1">
    <property type="nucleotide sequence ID" value="NZ_CP032828.1"/>
</dbReference>
<keyword evidence="1" id="KW-0812">Transmembrane</keyword>
<geneLocation type="plasmid" evidence="2">
    <name>unnamed1</name>
</geneLocation>
<dbReference type="Pfam" id="PF19883">
    <property type="entry name" value="DUF6356"/>
    <property type="match status" value="1"/>
</dbReference>